<accession>A0ABZ1FCE5</accession>
<feature type="compositionally biased region" description="Low complexity" evidence="1">
    <location>
        <begin position="293"/>
        <end position="310"/>
    </location>
</feature>
<reference evidence="2 3" key="1">
    <citation type="submission" date="2022-10" db="EMBL/GenBank/DDBJ databases">
        <title>The complete genomes of actinobacterial strains from the NBC collection.</title>
        <authorList>
            <person name="Joergensen T.S."/>
            <person name="Alvarez Arevalo M."/>
            <person name="Sterndorff E.B."/>
            <person name="Faurdal D."/>
            <person name="Vuksanovic O."/>
            <person name="Mourched A.-S."/>
            <person name="Charusanti P."/>
            <person name="Shaw S."/>
            <person name="Blin K."/>
            <person name="Weber T."/>
        </authorList>
    </citation>
    <scope>NUCLEOTIDE SEQUENCE [LARGE SCALE GENOMIC DNA]</scope>
    <source>
        <strain evidence="2 3">NBC 01774</strain>
    </source>
</reference>
<evidence type="ECO:0000256" key="1">
    <source>
        <dbReference type="SAM" id="MobiDB-lite"/>
    </source>
</evidence>
<evidence type="ECO:0000313" key="3">
    <source>
        <dbReference type="Proteomes" id="UP001344251"/>
    </source>
</evidence>
<dbReference type="RefSeq" id="WP_326617424.1">
    <property type="nucleotide sequence ID" value="NZ_CP109106.1"/>
</dbReference>
<dbReference type="Proteomes" id="UP001344251">
    <property type="component" value="Chromosome"/>
</dbReference>
<keyword evidence="3" id="KW-1185">Reference proteome</keyword>
<protein>
    <submittedName>
        <fullName evidence="2">Uncharacterized protein</fullName>
    </submittedName>
</protein>
<sequence length="310" mass="32910">MTQYVPAGAPLATDDRVAFQLNTVPELVRVSPSTGDTEYANLSLVATVTGTGPITLNEVTVNVLAGADSPHFASSLSGVEPAVDRSGWTYTGIQQSTFSFTPTTAGGETVDPGASLTIALNRIPVNQAIGSSQVTATAHWNNDSGTSRTIFEVAKFPPGFYVRDFTASPVQVNNGGDVELRWQASAGATLHLLWEGEQHQVTGRSEYTVRDLRHTTVFYLRASHGTAEQTLGTVVGVPDPDIEVNNLILTDTLHTNRMEALTLDRIRIVPAPDLETAGRTQRSPCESDLPHVPATTPASAATSAPSSEET</sequence>
<organism evidence="2 3">
    <name type="scientific">Streptomyces decoyicus</name>
    <dbReference type="NCBI Taxonomy" id="249567"/>
    <lineage>
        <taxon>Bacteria</taxon>
        <taxon>Bacillati</taxon>
        <taxon>Actinomycetota</taxon>
        <taxon>Actinomycetes</taxon>
        <taxon>Kitasatosporales</taxon>
        <taxon>Streptomycetaceae</taxon>
        <taxon>Streptomyces</taxon>
    </lineage>
</organism>
<name>A0ABZ1FCE5_9ACTN</name>
<feature type="region of interest" description="Disordered" evidence="1">
    <location>
        <begin position="275"/>
        <end position="310"/>
    </location>
</feature>
<gene>
    <name evidence="2" type="ORF">OG863_08635</name>
</gene>
<proteinExistence type="predicted"/>
<evidence type="ECO:0000313" key="2">
    <source>
        <dbReference type="EMBL" id="WSB68019.1"/>
    </source>
</evidence>
<dbReference type="EMBL" id="CP109106">
    <property type="protein sequence ID" value="WSB68019.1"/>
    <property type="molecule type" value="Genomic_DNA"/>
</dbReference>